<gene>
    <name evidence="5" type="ORF">VB739_13365</name>
</gene>
<keyword evidence="2 5" id="KW-0489">Methyltransferase</keyword>
<accession>A0ABU5SYE2</accession>
<comment type="similarity">
    <text evidence="1">Belongs to the methyltransferase superfamily.</text>
</comment>
<evidence type="ECO:0000259" key="4">
    <source>
        <dbReference type="Pfam" id="PF08241"/>
    </source>
</evidence>
<dbReference type="Proteomes" id="UP001302329">
    <property type="component" value="Unassembled WGS sequence"/>
</dbReference>
<evidence type="ECO:0000256" key="2">
    <source>
        <dbReference type="ARBA" id="ARBA00022603"/>
    </source>
</evidence>
<dbReference type="RefSeq" id="WP_323357527.1">
    <property type="nucleotide sequence ID" value="NZ_JAYGHY010000054.1"/>
</dbReference>
<feature type="domain" description="Methyltransferase type 11" evidence="4">
    <location>
        <begin position="54"/>
        <end position="141"/>
    </location>
</feature>
<dbReference type="Pfam" id="PF08241">
    <property type="entry name" value="Methyltransf_11"/>
    <property type="match status" value="1"/>
</dbReference>
<keyword evidence="3" id="KW-0808">Transferase</keyword>
<dbReference type="EMBL" id="JAYGHY010000054">
    <property type="protein sequence ID" value="MEA5443545.1"/>
    <property type="molecule type" value="Genomic_DNA"/>
</dbReference>
<dbReference type="InterPro" id="IPR013216">
    <property type="entry name" value="Methyltransf_11"/>
</dbReference>
<dbReference type="Gene3D" id="3.40.50.150">
    <property type="entry name" value="Vaccinia Virus protein VP39"/>
    <property type="match status" value="1"/>
</dbReference>
<dbReference type="CDD" id="cd02440">
    <property type="entry name" value="AdoMet_MTases"/>
    <property type="match status" value="1"/>
</dbReference>
<sequence>MHPTRTDDEDRMACDFIDHFASVSGSYARFRPTYPSALFAWLESVAPTRQRAWDCATGTGQCALALAERFETVLATDASASQLALAEPHPRVRYRLATAEHSGLLAHSMDLVTVAQALHWFDRDRFYREVERVLRPGGVLAAWTYGLARVEAAGIDAILRHFYGEIVGPYWPPEKVLVDNDYRDITLPCEALATPAFAMETFWNLEQLLGYCASWSATARYVAATGSDPLEWIRPAMQRAWGERERQYRLRWPLTLKACRRSPG</sequence>
<reference evidence="5 6" key="1">
    <citation type="submission" date="2023-12" db="EMBL/GenBank/DDBJ databases">
        <title>Baltic Sea Cyanobacteria.</title>
        <authorList>
            <person name="Delbaje E."/>
            <person name="Fewer D.P."/>
            <person name="Shishido T.K."/>
        </authorList>
    </citation>
    <scope>NUCLEOTIDE SEQUENCE [LARGE SCALE GENOMIC DNA]</scope>
    <source>
        <strain evidence="5 6">UHCC 0281</strain>
    </source>
</reference>
<dbReference type="SUPFAM" id="SSF53335">
    <property type="entry name" value="S-adenosyl-L-methionine-dependent methyltransferases"/>
    <property type="match status" value="1"/>
</dbReference>
<comment type="caution">
    <text evidence="5">The sequence shown here is derived from an EMBL/GenBank/DDBJ whole genome shotgun (WGS) entry which is preliminary data.</text>
</comment>
<dbReference type="InterPro" id="IPR029063">
    <property type="entry name" value="SAM-dependent_MTases_sf"/>
</dbReference>
<evidence type="ECO:0000313" key="6">
    <source>
        <dbReference type="Proteomes" id="UP001302329"/>
    </source>
</evidence>
<evidence type="ECO:0000256" key="1">
    <source>
        <dbReference type="ARBA" id="ARBA00008361"/>
    </source>
</evidence>
<keyword evidence="6" id="KW-1185">Reference proteome</keyword>
<dbReference type="PANTHER" id="PTHR44942:SF4">
    <property type="entry name" value="METHYLTRANSFERASE TYPE 11 DOMAIN-CONTAINING PROTEIN"/>
    <property type="match status" value="1"/>
</dbReference>
<dbReference type="PANTHER" id="PTHR44942">
    <property type="entry name" value="METHYLTRANSF_11 DOMAIN-CONTAINING PROTEIN"/>
    <property type="match status" value="1"/>
</dbReference>
<evidence type="ECO:0000256" key="3">
    <source>
        <dbReference type="ARBA" id="ARBA00022679"/>
    </source>
</evidence>
<organism evidence="5 6">
    <name type="scientific">Cyanobium gracile UHCC 0281</name>
    <dbReference type="NCBI Taxonomy" id="3110309"/>
    <lineage>
        <taxon>Bacteria</taxon>
        <taxon>Bacillati</taxon>
        <taxon>Cyanobacteriota</taxon>
        <taxon>Cyanophyceae</taxon>
        <taxon>Synechococcales</taxon>
        <taxon>Prochlorococcaceae</taxon>
        <taxon>Cyanobium</taxon>
    </lineage>
</organism>
<dbReference type="GO" id="GO:0032259">
    <property type="term" value="P:methylation"/>
    <property type="evidence" value="ECO:0007669"/>
    <property type="project" value="UniProtKB-KW"/>
</dbReference>
<evidence type="ECO:0000313" key="5">
    <source>
        <dbReference type="EMBL" id="MEA5443545.1"/>
    </source>
</evidence>
<dbReference type="InterPro" id="IPR051052">
    <property type="entry name" value="Diverse_substrate_MTase"/>
</dbReference>
<dbReference type="GO" id="GO:0008168">
    <property type="term" value="F:methyltransferase activity"/>
    <property type="evidence" value="ECO:0007669"/>
    <property type="project" value="UniProtKB-KW"/>
</dbReference>
<proteinExistence type="inferred from homology"/>
<protein>
    <submittedName>
        <fullName evidence="5">Class I SAM-dependent methyltransferase</fullName>
    </submittedName>
</protein>
<name>A0ABU5SYE2_9CYAN</name>